<protein>
    <submittedName>
        <fullName evidence="2">Single whey acidic protein domain-containing protein isoform 3</fullName>
    </submittedName>
</protein>
<dbReference type="SUPFAM" id="SSF57256">
    <property type="entry name" value="Elafin-like"/>
    <property type="match status" value="1"/>
</dbReference>
<dbReference type="Gene3D" id="4.10.75.10">
    <property type="entry name" value="Elafin-like"/>
    <property type="match status" value="1"/>
</dbReference>
<organism evidence="2 3">
    <name type="scientific">Penaeus vannamei</name>
    <name type="common">Whiteleg shrimp</name>
    <name type="synonym">Litopenaeus vannamei</name>
    <dbReference type="NCBI Taxonomy" id="6689"/>
    <lineage>
        <taxon>Eukaryota</taxon>
        <taxon>Metazoa</taxon>
        <taxon>Ecdysozoa</taxon>
        <taxon>Arthropoda</taxon>
        <taxon>Crustacea</taxon>
        <taxon>Multicrustacea</taxon>
        <taxon>Malacostraca</taxon>
        <taxon>Eumalacostraca</taxon>
        <taxon>Eucarida</taxon>
        <taxon>Decapoda</taxon>
        <taxon>Dendrobranchiata</taxon>
        <taxon>Penaeoidea</taxon>
        <taxon>Penaeidae</taxon>
        <taxon>Penaeus</taxon>
    </lineage>
</organism>
<dbReference type="OrthoDB" id="6371499at2759"/>
<dbReference type="InterPro" id="IPR036645">
    <property type="entry name" value="Elafin-like_sf"/>
</dbReference>
<dbReference type="GO" id="GO:0030414">
    <property type="term" value="F:peptidase inhibitor activity"/>
    <property type="evidence" value="ECO:0007669"/>
    <property type="project" value="InterPro"/>
</dbReference>
<reference evidence="2 3" key="2">
    <citation type="submission" date="2019-01" db="EMBL/GenBank/DDBJ databases">
        <title>The decoding of complex shrimp genome reveals the adaptation for benthos swimmer, frequently molting mechanism and breeding impact on genome.</title>
        <authorList>
            <person name="Sun Y."/>
            <person name="Gao Y."/>
            <person name="Yu Y."/>
        </authorList>
    </citation>
    <scope>NUCLEOTIDE SEQUENCE [LARGE SCALE GENOMIC DNA]</scope>
    <source>
        <tissue evidence="2">Muscle</tissue>
    </source>
</reference>
<feature type="domain" description="WAP" evidence="1">
    <location>
        <begin position="96"/>
        <end position="144"/>
    </location>
</feature>
<comment type="caution">
    <text evidence="2">The sequence shown here is derived from an EMBL/GenBank/DDBJ whole genome shotgun (WGS) entry which is preliminary data.</text>
</comment>
<dbReference type="Pfam" id="PF00095">
    <property type="entry name" value="WAP"/>
    <property type="match status" value="1"/>
</dbReference>
<dbReference type="EMBL" id="QCYY01001919">
    <property type="protein sequence ID" value="ROT74235.1"/>
    <property type="molecule type" value="Genomic_DNA"/>
</dbReference>
<reference evidence="2 3" key="1">
    <citation type="submission" date="2018-04" db="EMBL/GenBank/DDBJ databases">
        <authorList>
            <person name="Zhang X."/>
            <person name="Yuan J."/>
            <person name="Li F."/>
            <person name="Xiang J."/>
        </authorList>
    </citation>
    <scope>NUCLEOTIDE SEQUENCE [LARGE SCALE GENOMIC DNA]</scope>
    <source>
        <tissue evidence="2">Muscle</tissue>
    </source>
</reference>
<evidence type="ECO:0000313" key="2">
    <source>
        <dbReference type="EMBL" id="ROT74235.1"/>
    </source>
</evidence>
<dbReference type="PROSITE" id="PS51390">
    <property type="entry name" value="WAP"/>
    <property type="match status" value="1"/>
</dbReference>
<keyword evidence="3" id="KW-1185">Reference proteome</keyword>
<proteinExistence type="predicted"/>
<accession>A0A423TCR6</accession>
<dbReference type="Proteomes" id="UP000283509">
    <property type="component" value="Unassembled WGS sequence"/>
</dbReference>
<sequence>MFFSPSCFGFSSTGEKEKSSKHRNILRKDLPFDITRTHKYPEQDLDNTPSRSAKQRTSKANRQDLILKMVSVKEVLIVSVLVGAVVVSPADAGPMAFDRPGRCRDVGGSGICVIAAANCRGDYDCEYGYKCCPVGCGRECMPIAE</sequence>
<gene>
    <name evidence="2" type="ORF">C7M84_007263</name>
</gene>
<dbReference type="InterPro" id="IPR008197">
    <property type="entry name" value="WAP_dom"/>
</dbReference>
<evidence type="ECO:0000313" key="3">
    <source>
        <dbReference type="Proteomes" id="UP000283509"/>
    </source>
</evidence>
<dbReference type="SMART" id="SM00217">
    <property type="entry name" value="WAP"/>
    <property type="match status" value="1"/>
</dbReference>
<dbReference type="GO" id="GO:0005576">
    <property type="term" value="C:extracellular region"/>
    <property type="evidence" value="ECO:0007669"/>
    <property type="project" value="InterPro"/>
</dbReference>
<evidence type="ECO:0000259" key="1">
    <source>
        <dbReference type="PROSITE" id="PS51390"/>
    </source>
</evidence>
<name>A0A423TCR6_PENVA</name>
<dbReference type="AlphaFoldDB" id="A0A423TCR6"/>